<name>W1YGT0_9ZZZZ</name>
<dbReference type="AlphaFoldDB" id="W1YGT0"/>
<evidence type="ECO:0000313" key="2">
    <source>
        <dbReference type="EMBL" id="ETJ40910.1"/>
    </source>
</evidence>
<sequence>MALAAVAPADLGLLLTHPATLIIIGWPLAAVAWTGLLLAAWRLWRHGG</sequence>
<reference evidence="2" key="1">
    <citation type="submission" date="2013-12" db="EMBL/GenBank/DDBJ databases">
        <title>A Varibaculum cambriense genome reconstructed from a premature infant gut community with otherwise low bacterial novelty that shifts toward anaerobic metabolism during the third week of life.</title>
        <authorList>
            <person name="Brown C.T."/>
            <person name="Sharon I."/>
            <person name="Thomas B.C."/>
            <person name="Castelle C.J."/>
            <person name="Morowitz M.J."/>
            <person name="Banfield J.F."/>
        </authorList>
    </citation>
    <scope>NUCLEOTIDE SEQUENCE</scope>
</reference>
<evidence type="ECO:0008006" key="3">
    <source>
        <dbReference type="Google" id="ProtNLM"/>
    </source>
</evidence>
<accession>W1YGT0</accession>
<feature type="non-terminal residue" evidence="2">
    <location>
        <position position="48"/>
    </location>
</feature>
<keyword evidence="1" id="KW-0812">Transmembrane</keyword>
<organism evidence="2">
    <name type="scientific">human gut metagenome</name>
    <dbReference type="NCBI Taxonomy" id="408170"/>
    <lineage>
        <taxon>unclassified sequences</taxon>
        <taxon>metagenomes</taxon>
        <taxon>organismal metagenomes</taxon>
    </lineage>
</organism>
<evidence type="ECO:0000256" key="1">
    <source>
        <dbReference type="SAM" id="Phobius"/>
    </source>
</evidence>
<keyword evidence="1" id="KW-0472">Membrane</keyword>
<feature type="transmembrane region" description="Helical" evidence="1">
    <location>
        <begin position="20"/>
        <end position="44"/>
    </location>
</feature>
<dbReference type="EMBL" id="AZMM01005168">
    <property type="protein sequence ID" value="ETJ40910.1"/>
    <property type="molecule type" value="Genomic_DNA"/>
</dbReference>
<keyword evidence="1" id="KW-1133">Transmembrane helix</keyword>
<comment type="caution">
    <text evidence="2">The sequence shown here is derived from an EMBL/GenBank/DDBJ whole genome shotgun (WGS) entry which is preliminary data.</text>
</comment>
<gene>
    <name evidence="2" type="ORF">Q604_UNBC05168G0001</name>
</gene>
<protein>
    <recommendedName>
        <fullName evidence="3">Integral membrane protein</fullName>
    </recommendedName>
</protein>
<proteinExistence type="predicted"/>